<gene>
    <name evidence="2" type="ORF">EYF88_02960</name>
</gene>
<evidence type="ECO:0000313" key="3">
    <source>
        <dbReference type="Proteomes" id="UP000292859"/>
    </source>
</evidence>
<dbReference type="Proteomes" id="UP000292859">
    <property type="component" value="Unassembled WGS sequence"/>
</dbReference>
<dbReference type="EMBL" id="SIRL01000001">
    <property type="protein sequence ID" value="TBN53171.1"/>
    <property type="molecule type" value="Genomic_DNA"/>
</dbReference>
<feature type="region of interest" description="Disordered" evidence="1">
    <location>
        <begin position="1"/>
        <end position="39"/>
    </location>
</feature>
<comment type="caution">
    <text evidence="2">The sequence shown here is derived from an EMBL/GenBank/DDBJ whole genome shotgun (WGS) entry which is preliminary data.</text>
</comment>
<organism evidence="2 3">
    <name type="scientific">Paracoccus sediminis</name>
    <dbReference type="NCBI Taxonomy" id="1214787"/>
    <lineage>
        <taxon>Bacteria</taxon>
        <taxon>Pseudomonadati</taxon>
        <taxon>Pseudomonadota</taxon>
        <taxon>Alphaproteobacteria</taxon>
        <taxon>Rhodobacterales</taxon>
        <taxon>Paracoccaceae</taxon>
        <taxon>Paracoccus</taxon>
    </lineage>
</organism>
<sequence>MASRGGFRPPGFPGGGFPGFPPGIHPGQLPTPQAADLTHEFRHQVARWLPPGFPGETASR</sequence>
<keyword evidence="3" id="KW-1185">Reference proteome</keyword>
<name>A0ABY1YS26_9RHOB</name>
<accession>A0ABY1YS26</accession>
<evidence type="ECO:0000313" key="2">
    <source>
        <dbReference type="EMBL" id="TBN53171.1"/>
    </source>
</evidence>
<proteinExistence type="predicted"/>
<evidence type="ECO:0000256" key="1">
    <source>
        <dbReference type="SAM" id="MobiDB-lite"/>
    </source>
</evidence>
<reference evidence="2 3" key="1">
    <citation type="submission" date="2019-02" db="EMBL/GenBank/DDBJ databases">
        <authorList>
            <person name="Zhang G."/>
        </authorList>
    </citation>
    <scope>NUCLEOTIDE SEQUENCE [LARGE SCALE GENOMIC DNA]</scope>
    <source>
        <strain evidence="2 3">CMB17</strain>
    </source>
</reference>
<protein>
    <submittedName>
        <fullName evidence="2">Uncharacterized protein</fullName>
    </submittedName>
</protein>